<dbReference type="AlphaFoldDB" id="A0AAW4PJT4"/>
<dbReference type="SMART" id="SM00116">
    <property type="entry name" value="CBS"/>
    <property type="match status" value="2"/>
</dbReference>
<feature type="region of interest" description="Disordered" evidence="3">
    <location>
        <begin position="1"/>
        <end position="23"/>
    </location>
</feature>
<sequence>MPIEDLARTEVVSASPETSAPELAQQMRDENVGSVVVTNDNSPTGIVTDRDLTTRVLAEETAPADQTADDVMSTDLCTVGPDAGFYEAAQAMSENGVRRLPVCDENDELVGIITADDLTELLADENQQLASVIQAQRPEY</sequence>
<dbReference type="Gene3D" id="3.10.580.10">
    <property type="entry name" value="CBS-domain"/>
    <property type="match status" value="1"/>
</dbReference>
<organism evidence="5 6">
    <name type="scientific">Haloarcula nitratireducens</name>
    <dbReference type="NCBI Taxonomy" id="2487749"/>
    <lineage>
        <taxon>Archaea</taxon>
        <taxon>Methanobacteriati</taxon>
        <taxon>Methanobacteriota</taxon>
        <taxon>Stenosarchaea group</taxon>
        <taxon>Halobacteria</taxon>
        <taxon>Halobacteriales</taxon>
        <taxon>Haloarculaceae</taxon>
        <taxon>Haloarcula</taxon>
    </lineage>
</organism>
<dbReference type="PROSITE" id="PS51371">
    <property type="entry name" value="CBS"/>
    <property type="match status" value="2"/>
</dbReference>
<dbReference type="InterPro" id="IPR051257">
    <property type="entry name" value="Diverse_CBS-Domain"/>
</dbReference>
<gene>
    <name evidence="5" type="ORF">EGH23_23460</name>
</gene>
<dbReference type="PANTHER" id="PTHR43080:SF2">
    <property type="entry name" value="CBS DOMAIN-CONTAINING PROTEIN"/>
    <property type="match status" value="1"/>
</dbReference>
<feature type="domain" description="CBS" evidence="4">
    <location>
        <begin position="7"/>
        <end position="63"/>
    </location>
</feature>
<feature type="domain" description="CBS" evidence="4">
    <location>
        <begin position="72"/>
        <end position="129"/>
    </location>
</feature>
<accession>A0AAW4PJT4</accession>
<evidence type="ECO:0000256" key="3">
    <source>
        <dbReference type="SAM" id="MobiDB-lite"/>
    </source>
</evidence>
<dbReference type="Pfam" id="PF00571">
    <property type="entry name" value="CBS"/>
    <property type="match status" value="2"/>
</dbReference>
<evidence type="ECO:0000256" key="2">
    <source>
        <dbReference type="PROSITE-ProRule" id="PRU00703"/>
    </source>
</evidence>
<dbReference type="PANTHER" id="PTHR43080">
    <property type="entry name" value="CBS DOMAIN-CONTAINING PROTEIN CBSX3, MITOCHONDRIAL"/>
    <property type="match status" value="1"/>
</dbReference>
<name>A0AAW4PJT4_9EURY</name>
<protein>
    <submittedName>
        <fullName evidence="5">CBS domain-containing protein</fullName>
    </submittedName>
</protein>
<dbReference type="RefSeq" id="WP_220582412.1">
    <property type="nucleotide sequence ID" value="NZ_RKLT01000029.1"/>
</dbReference>
<dbReference type="InterPro" id="IPR046342">
    <property type="entry name" value="CBS_dom_sf"/>
</dbReference>
<dbReference type="CDD" id="cd17775">
    <property type="entry name" value="CBS_pair_bact_arch"/>
    <property type="match status" value="1"/>
</dbReference>
<dbReference type="Proteomes" id="UP001430455">
    <property type="component" value="Unassembled WGS sequence"/>
</dbReference>
<keyword evidence="1 2" id="KW-0129">CBS domain</keyword>
<dbReference type="InterPro" id="IPR000644">
    <property type="entry name" value="CBS_dom"/>
</dbReference>
<reference evidence="5 6" key="1">
    <citation type="submission" date="2021-06" db="EMBL/GenBank/DDBJ databases">
        <title>Halomicroarcula sp. a new haloarchaeum isolated from saline soil.</title>
        <authorList>
            <person name="Duran-Viseras A."/>
            <person name="Sanchez-Porro C."/>
            <person name="Ventosa A."/>
        </authorList>
    </citation>
    <scope>NUCLEOTIDE SEQUENCE [LARGE SCALE GENOMIC DNA]</scope>
    <source>
        <strain evidence="5 6">F27</strain>
    </source>
</reference>
<evidence type="ECO:0000313" key="5">
    <source>
        <dbReference type="EMBL" id="MBX0297828.1"/>
    </source>
</evidence>
<keyword evidence="6" id="KW-1185">Reference proteome</keyword>
<dbReference type="EMBL" id="RKLT01000029">
    <property type="protein sequence ID" value="MBX0297828.1"/>
    <property type="molecule type" value="Genomic_DNA"/>
</dbReference>
<evidence type="ECO:0000313" key="6">
    <source>
        <dbReference type="Proteomes" id="UP001430455"/>
    </source>
</evidence>
<evidence type="ECO:0000256" key="1">
    <source>
        <dbReference type="ARBA" id="ARBA00023122"/>
    </source>
</evidence>
<dbReference type="SUPFAM" id="SSF54631">
    <property type="entry name" value="CBS-domain pair"/>
    <property type="match status" value="1"/>
</dbReference>
<comment type="caution">
    <text evidence="5">The sequence shown here is derived from an EMBL/GenBank/DDBJ whole genome shotgun (WGS) entry which is preliminary data.</text>
</comment>
<evidence type="ECO:0000259" key="4">
    <source>
        <dbReference type="PROSITE" id="PS51371"/>
    </source>
</evidence>
<proteinExistence type="predicted"/>